<feature type="compositionally biased region" description="Low complexity" evidence="6">
    <location>
        <begin position="1191"/>
        <end position="1210"/>
    </location>
</feature>
<feature type="compositionally biased region" description="Low complexity" evidence="6">
    <location>
        <begin position="1268"/>
        <end position="1291"/>
    </location>
</feature>
<dbReference type="Pfam" id="PF14604">
    <property type="entry name" value="SH3_9"/>
    <property type="match status" value="2"/>
</dbReference>
<feature type="compositionally biased region" description="Polar residues" evidence="6">
    <location>
        <begin position="1219"/>
        <end position="1231"/>
    </location>
</feature>
<evidence type="ECO:0000256" key="2">
    <source>
        <dbReference type="ARBA" id="ARBA00022443"/>
    </source>
</evidence>
<dbReference type="InterPro" id="IPR043313">
    <property type="entry name" value="LRMDA"/>
</dbReference>
<feature type="region of interest" description="Disordered" evidence="6">
    <location>
        <begin position="290"/>
        <end position="347"/>
    </location>
</feature>
<feature type="compositionally biased region" description="Polar residues" evidence="6">
    <location>
        <begin position="244"/>
        <end position="255"/>
    </location>
</feature>
<feature type="compositionally biased region" description="Basic and acidic residues" evidence="6">
    <location>
        <begin position="578"/>
        <end position="590"/>
    </location>
</feature>
<feature type="region of interest" description="Disordered" evidence="6">
    <location>
        <begin position="2861"/>
        <end position="2909"/>
    </location>
</feature>
<feature type="compositionally biased region" description="Polar residues" evidence="6">
    <location>
        <begin position="1300"/>
        <end position="1312"/>
    </location>
</feature>
<feature type="region of interest" description="Disordered" evidence="6">
    <location>
        <begin position="565"/>
        <end position="602"/>
    </location>
</feature>
<feature type="region of interest" description="Disordered" evidence="6">
    <location>
        <begin position="2654"/>
        <end position="2675"/>
    </location>
</feature>
<dbReference type="Gene3D" id="2.30.30.40">
    <property type="entry name" value="SH3 Domains"/>
    <property type="match status" value="3"/>
</dbReference>
<evidence type="ECO:0000259" key="8">
    <source>
        <dbReference type="PROSITE" id="PS50831"/>
    </source>
</evidence>
<feature type="region of interest" description="Disordered" evidence="6">
    <location>
        <begin position="1840"/>
        <end position="1863"/>
    </location>
</feature>
<feature type="compositionally biased region" description="Low complexity" evidence="6">
    <location>
        <begin position="327"/>
        <end position="344"/>
    </location>
</feature>
<feature type="region of interest" description="Disordered" evidence="6">
    <location>
        <begin position="1265"/>
        <end position="1312"/>
    </location>
</feature>
<dbReference type="SMART" id="SM00459">
    <property type="entry name" value="Sorb"/>
    <property type="match status" value="1"/>
</dbReference>
<dbReference type="SUPFAM" id="SSF52058">
    <property type="entry name" value="L domain-like"/>
    <property type="match status" value="1"/>
</dbReference>
<feature type="compositionally biased region" description="Low complexity" evidence="6">
    <location>
        <begin position="1423"/>
        <end position="1432"/>
    </location>
</feature>
<dbReference type="STRING" id="43151.W5J7I6"/>
<dbReference type="SMART" id="SM00326">
    <property type="entry name" value="SH3"/>
    <property type="match status" value="2"/>
</dbReference>
<protein>
    <submittedName>
        <fullName evidence="9 10">Uncharacterized protein</fullName>
    </submittedName>
</protein>
<dbReference type="InterPro" id="IPR003603">
    <property type="entry name" value="U2A'_phosphoprotein32A_C"/>
</dbReference>
<dbReference type="Gene3D" id="3.80.10.10">
    <property type="entry name" value="Ribonuclease Inhibitor"/>
    <property type="match status" value="1"/>
</dbReference>
<evidence type="ECO:0000256" key="5">
    <source>
        <dbReference type="PROSITE-ProRule" id="PRU00192"/>
    </source>
</evidence>
<accession>W5J7I6</accession>
<gene>
    <name evidence="9" type="ORF">AND_009646</name>
</gene>
<feature type="region of interest" description="Disordered" evidence="6">
    <location>
        <begin position="2961"/>
        <end position="3013"/>
    </location>
</feature>
<feature type="compositionally biased region" description="Low complexity" evidence="6">
    <location>
        <begin position="2996"/>
        <end position="3013"/>
    </location>
</feature>
<comment type="subcellular location">
    <subcellularLocation>
        <location evidence="1">Cell junction</location>
    </subcellularLocation>
</comment>
<feature type="compositionally biased region" description="Basic and acidic residues" evidence="6">
    <location>
        <begin position="230"/>
        <end position="242"/>
    </location>
</feature>
<dbReference type="eggNOG" id="KOG1644">
    <property type="taxonomic scope" value="Eukaryota"/>
</dbReference>
<feature type="region of interest" description="Disordered" evidence="6">
    <location>
        <begin position="1773"/>
        <end position="1796"/>
    </location>
</feature>
<dbReference type="OMA" id="HITITEI"/>
<sequence>MKCSSCIGGGRRSLSSSDHESSSPLSSPVTKANQLEHSMAANNQKPIGVEDSSTGRPPSITIEELDDEVFDNTKEEELCRQMQRYTQELNDFDDTFTYLLAPPSVARLEVIHEEDSGDACSDCSANENPEPRDAPDPPSTRKVKQFSPAKMLRDLLRYRRGRSKQRHFERQEPTTCLLVGAKESTIAPTEYRSVCTTETVDCEKLEVEFVNVGSNSSSMDDLSDIDEDTADHADKAGDDHTRTKPLNQAQVNHITITEIDNDRYNTQRDSPQATESPIVEQHITEYITVSSNDQQTCASAPARKSHEEDHLPKTGRKPPEAGEPGAPHHTTPPASSTSTQRSTPNLRLEADVVGVCDHTNDERTTENSLVVTDGEKIRARTMLAGNRAQADLSSSEPVAKVRDRVVSAIDVKENVTELFSACSSALENDRADSYALGVPSVPQVDSSIVVNHWSQNEDPCFGKIMTLDNGVVTDTVVENSGDAGTPHYNSSSLLPAESIPLPQNPLTKAKTYVEPTPSDTDVASVTNLAHSADQISGPPIPPPLPPPPAVVLLPVTVEALSAPSASVSVTSNDGQIHSGDHSRKADHADADSNSTQDSVSAVVQPVVSAEDLSVSLQYIREDIVSSQETEEKASSSNHQNSRIKSSDASAGKRKPIAIPRGNSGDPGKNNSNHGPKIEQSHAGSGSSGQYFINGGFEAAAPHIQTTVDLAQKAASGMIEVGVVHAPVTDEGPRSIDLRSEVTRMKDQELQDEFRKLELETARYEQELQQMSLPSIPSNSYRKEHLVSDIEQHRTISVSKESSINVRSSSSLNTVMTTDVRMKNGSTVPVPSANRDINDGNNQLYHEWQNSMKNRESRLAQRSGPFVQEQKGITCNSVAMTPPVVPVAPNDEEEHVTKKVKDRVREFMASEAAKSESRTIIRGNGMSSAPATPTASRKNIEAEFQQFREIRAQEQQRGLTGEKSVLKQNDKIPSQPIGNDSTSRIPVPLVKLSSSSTKNVIQSCSEQGDDSVEVKVNVAALIATHQEKQQLQKSSSFTSSNVPVKCKPKTIGVIVAVPSELPQIAVPQPLPGELTETAEISVSDKCQQFEHRIRQNSIGNEEGVWSPYNRSTEILTKEELAERSSNSRASEPLQPVWVPRSAPPSPAPERREFRPIGFESPTPSRKVLASPTPVAVAAPWTQPGYSPPLAVSDSKFNPSSNASSSIRCNTSTSTPPQPQGHGQQVRFASQPRSIAGAVQQEPTINSLLKSKDGKAAVVEDVEMAADRQTSATTVTKRTTSSNQQQQSGGSSNRIVGAASRTGHSSSGTQHEGVQNHMMQQTAHKVAGIGPTTREGMPLTLRSEIEEGNRDKWYKQMYQTLHKAHDDDEFVTVRYKTRRGYPYKTSGYQSEPEPNYDSDYTIKYSTLDRRRTPIGLSPTSYNKFSTQQHQSTQHNQPIKSGSTSYKNHPGRIENYTPGRSSISEKESKAQLEHQKLATSKTYTEGNLSRALKEQGYESDSTLVFRKREPLASAALSPVEQKQYYKTMQAGGEIPLQDCPTGTDETSETDLKVEISEEATINHPSSSTMSRCTNPFLAPSSHEIACYPITSISRPLDMFGAFPQETRTFVPVAPPAPPSRKSSRSNSTLKIMSQVKTNHYDKRTTLETTRSSVASMGPRMVRKIDHYRSKSAGPQLFAAASSSSLAKEEKNQENSTRVATLPGKRYPSPTHQRKSSPSPVAFGRGISKERTFAEEKKRIEQKLPKVVSVSTSILRNPELRSPNEVKKALRSSYLSHDEASAREKYATSGSRSSLKRFSSNGTFRSASSMYSSTKSLNKSVSPVLIHKKDDRSFKMSMVSAGNRSKELLSGRKVHSRGKSTAGTSPNVTIRTSFQKASKAFGLKSKTASTQSLARTNSTYSIDSTSSKRKSRVSYIPSTLTTLAKGNRDVKVRVSGSSSLDRVPNIKSRISSDTKKGGRFVGSCYSEHIVEQTENIRTDSFFQNLFLKSSGNPGTTSELGETNASGSVLERARMWNSLSCKSEPSLKQPNYYLTQARPVSSSKFRTMEYRGTKSKLAAGEDRRHGPVGEIVDHMNRYESLVKLTEHEDDLEQQQQFGYVRGRRMKIDYSIHERSLSEPTKSSNATGTTTTTTTTTRVIQEELVSTGAPRTIVGRRVESTSRSSRSPSCRRIQTLKGEGHVRKIVRARSLSNNERQHQQKSEQALVRTHSLNLNGESGANVSRARFRELNSFYNSLERLGQLEYVTSCSSSDLRTRRPREEEIIDFDLWKRVREHEKAERELWQLKNKLKQDQKERDFFFLPRDPEEARWNVDQDTGLRNREKSVEDLKYVLNQQAVAFEDAKLRQLEVSKDHYKPLWRGSSVVDVANQMEEKYSLASEKKDEPQSLDSATAGKRYGVISSTLLSTLSTEQMRKLKSQLSEIYSSGGQKEPEEQEKTASRALMRTEERVEHEYIINVPERASRLESLLKVRSHSMLTKDQINASQLEVSELSKNTLVDLQKPFESKSVLRVINSTSTEEEAIQRATLSRTLCQELKDKILEKHHTLPSLGKNRKHRSRPTILPTEHRFHSLENGLKKTEGATEIKKPQPKSCPEPAKEQSQPLCCDTESISSETSNKTVIFRTSIASVPVPMEQDIKSKIKYFEEKKGEESPTVTVYHAREDSSPSEDEMVSRRDATDSDQRGIETAIALSQSFTDLKDLFGEKRSVSCSYTTSSKCSAPVLPVTPKNFTFRSRSSTPDYATCIQTGEVKKIKDKFESLDGSVWRRRSDSPSITPRQYQSDSELNRPFEEATNLSKDKQGQATIVRQHESGDVSRMTHKYESQSRVARCRKRKERVISPILKHPSLRKDDRFMPHINVISKTASLKREIKPTTRSSQQHSKIAKHQPYDESANGKHLKARRSASSGSEEIEKLKSKFELPSVENDKNLSLLGKMYTSVPDIRELKDICGYLSGEWIAHQFPKPADNARSITTPDQSPGALPDKQHAVPCKLSSTSNRHQRSTLPLRSNSSSPPRQNASASAFLKQFYDSRQCDDGDIGLGLKHRHVSNRQLEAEMLWRKIQAMTDGATIKPTAGCKDLLARNGAAITEVRDLNTVRLTEVSVLNPTFAKGEKGEFWVAGGFTDGPWYLEALLNVRTLLSSVEFTRANKSPRRYIESDVNIHYKTPIRFEYKEPIPDDELAYRQAEHMRRVYQEERRRKYINELEDMHSRRHADNILPSQKSPIPLNRYDDFAADLSPKPLHQQQQKTIARALYNFQGQSIRELSFRKGDIIYLRRQIDKNWYEGEHNATVGLLPANYIEILTKDNANLNTKPLPRKPTREGKARAKFNFTAQTAVELSLLKGELVTLTRRVDENWFEGKIGNKKGIFPVSYVEILTDIDGTESYEIEPIVKAATQSFTTHYGSTHSNGRVSPGMVRETKTVQKTEVLHVDTSNEPISYRALYNYKPQNTDELELHEGDIVFFVDNYSTMDDDDDVCLDYDWSSDAMSVKSIGSDSSRSDDMDHNGERLSLAYERLSQIPRKIAEKFSRTTTILDLSYNEIKDLSFLVHFRQLNSLILDKNPHPDERTLPSLPNLELLWLNNCDIGNLHNWIYRIRECCPSLKYLSLMGNPSATSSFNGNSTLEHNDYRLFVISILPQLRYLDDSEVTMSQRAQARSFKHTYNLNHASEVSRIPQPIDIPFTSCLEWPQGL</sequence>
<feature type="region of interest" description="Disordered" evidence="6">
    <location>
        <begin position="1188"/>
        <end position="1233"/>
    </location>
</feature>
<dbReference type="eggNOG" id="KOG4225">
    <property type="taxonomic scope" value="Eukaryota"/>
</dbReference>
<dbReference type="VEuPathDB" id="VectorBase:ADAR2_011736"/>
<evidence type="ECO:0000256" key="4">
    <source>
        <dbReference type="ARBA" id="ARBA00022949"/>
    </source>
</evidence>
<feature type="compositionally biased region" description="Basic and acidic residues" evidence="6">
    <location>
        <begin position="304"/>
        <end position="320"/>
    </location>
</feature>
<dbReference type="VEuPathDB" id="VectorBase:ADAR2_007759"/>
<feature type="region of interest" description="Disordered" evidence="6">
    <location>
        <begin position="2567"/>
        <end position="2599"/>
    </location>
</feature>
<keyword evidence="4" id="KW-0965">Cell junction</keyword>
<dbReference type="CDD" id="cd11781">
    <property type="entry name" value="SH3_Sorbs_1"/>
    <property type="match status" value="1"/>
</dbReference>
<reference evidence="9 11" key="1">
    <citation type="journal article" date="2010" name="BMC Genomics">
        <title>Combination of measures distinguishes pre-miRNAs from other stem-loops in the genome of the newly sequenced Anopheles darlingi.</title>
        <authorList>
            <person name="Mendes N.D."/>
            <person name="Freitas A.T."/>
            <person name="Vasconcelos A.T."/>
            <person name="Sagot M.F."/>
        </authorList>
    </citation>
    <scope>NUCLEOTIDE SEQUENCE</scope>
</reference>
<feature type="compositionally biased region" description="Polar residues" evidence="6">
    <location>
        <begin position="565"/>
        <end position="575"/>
    </location>
</feature>
<feature type="compositionally biased region" description="Basic and acidic residues" evidence="6">
    <location>
        <begin position="2567"/>
        <end position="2581"/>
    </location>
</feature>
<feature type="region of interest" description="Disordered" evidence="6">
    <location>
        <begin position="1630"/>
        <end position="1651"/>
    </location>
</feature>
<reference evidence="9" key="3">
    <citation type="journal article" date="2013" name="Nucleic Acids Res.">
        <title>The genome of Anopheles darlingi, the main neotropical malaria vector.</title>
        <authorList>
            <person name="Marinotti O."/>
            <person name="Cerqueira G.C."/>
            <person name="de Almeida L.G."/>
            <person name="Ferro M.I."/>
            <person name="Loreto E.L."/>
            <person name="Zaha A."/>
            <person name="Teixeira S.M."/>
            <person name="Wespiser A.R."/>
            <person name="Almeida E Silva A."/>
            <person name="Schlindwein A.D."/>
            <person name="Pacheco A.C."/>
            <person name="Silva A.L."/>
            <person name="Graveley B.R."/>
            <person name="Walenz B.P."/>
            <person name="Lima Bde A."/>
            <person name="Ribeiro C.A."/>
            <person name="Nunes-Silva C.G."/>
            <person name="de Carvalho C.R."/>
            <person name="Soares C.M."/>
            <person name="de Menezes C.B."/>
            <person name="Matiolli C."/>
            <person name="Caffrey D."/>
            <person name="Araujo D.A."/>
            <person name="de Oliveira D.M."/>
            <person name="Golenbock D."/>
            <person name="Grisard E.C."/>
            <person name="Fantinatti-Garboggini F."/>
            <person name="de Carvalho F.M."/>
            <person name="Barcellos F.G."/>
            <person name="Prosdocimi F."/>
            <person name="May G."/>
            <person name="Azevedo Junior G.M."/>
            <person name="Guimaraes G.M."/>
            <person name="Goldman G.H."/>
            <person name="Padilha I.Q."/>
            <person name="Batista Jda S."/>
            <person name="Ferro J.A."/>
            <person name="Ribeiro J.M."/>
            <person name="Fietto J.L."/>
            <person name="Dabbas K.M."/>
            <person name="Cerdeira L."/>
            <person name="Agnez-Lima L.F."/>
            <person name="Brocchi M."/>
            <person name="de Carvalho M.O."/>
            <person name="Teixeira Mde M."/>
            <person name="Diniz Maia Mde M."/>
            <person name="Goldman M.H."/>
            <person name="Cruz Schneider M.P."/>
            <person name="Felipe M.S."/>
            <person name="Hungria M."/>
            <person name="Nicolas M.F."/>
            <person name="Pereira M."/>
            <person name="Montes M.A."/>
            <person name="Cantao M.E."/>
            <person name="Vincentz M."/>
            <person name="Rafael M.S."/>
            <person name="Silverman N."/>
            <person name="Stoco P.H."/>
            <person name="Souza R.C."/>
            <person name="Vicentini R."/>
            <person name="Gazzinelli R.T."/>
            <person name="Neves Rde O."/>
            <person name="Silva R."/>
            <person name="Astolfi-Filho S."/>
            <person name="Maciel T.E."/>
            <person name="Urmenyi T.P."/>
            <person name="Tadei W.P."/>
            <person name="Camargo E.P."/>
            <person name="de Vasconcelos A.T."/>
        </authorList>
    </citation>
    <scope>NUCLEOTIDE SEQUENCE</scope>
</reference>
<dbReference type="CDD" id="cd11782">
    <property type="entry name" value="SH3_Sorbs_2"/>
    <property type="match status" value="1"/>
</dbReference>
<feature type="compositionally biased region" description="Basic and acidic residues" evidence="6">
    <location>
        <begin position="2665"/>
        <end position="2675"/>
    </location>
</feature>
<reference evidence="10" key="4">
    <citation type="submission" date="2015-06" db="UniProtKB">
        <authorList>
            <consortium name="EnsemblMetazoa"/>
        </authorList>
    </citation>
    <scope>IDENTIFICATION</scope>
</reference>
<feature type="compositionally biased region" description="Polar residues" evidence="6">
    <location>
        <begin position="29"/>
        <end position="56"/>
    </location>
</feature>
<feature type="region of interest" description="Disordered" evidence="6">
    <location>
        <begin position="1"/>
        <end position="62"/>
    </location>
</feature>
<feature type="region of interest" description="Disordered" evidence="6">
    <location>
        <begin position="1409"/>
        <end position="1460"/>
    </location>
</feature>
<keyword evidence="3" id="KW-0677">Repeat</keyword>
<dbReference type="HOGENOM" id="CLU_000247_0_0_1"/>
<proteinExistence type="predicted"/>
<dbReference type="EMBL" id="ADMH02002123">
    <property type="protein sequence ID" value="ETN58759.1"/>
    <property type="molecule type" value="Genomic_DNA"/>
</dbReference>
<feature type="compositionally biased region" description="Polar residues" evidence="6">
    <location>
        <begin position="1433"/>
        <end position="1444"/>
    </location>
</feature>
<dbReference type="InterPro" id="IPR001452">
    <property type="entry name" value="SH3_domain"/>
</dbReference>
<organism evidence="9">
    <name type="scientific">Anopheles darlingi</name>
    <name type="common">Mosquito</name>
    <dbReference type="NCBI Taxonomy" id="43151"/>
    <lineage>
        <taxon>Eukaryota</taxon>
        <taxon>Metazoa</taxon>
        <taxon>Ecdysozoa</taxon>
        <taxon>Arthropoda</taxon>
        <taxon>Hexapoda</taxon>
        <taxon>Insecta</taxon>
        <taxon>Pterygota</taxon>
        <taxon>Neoptera</taxon>
        <taxon>Endopterygota</taxon>
        <taxon>Diptera</taxon>
        <taxon>Nematocera</taxon>
        <taxon>Culicoidea</taxon>
        <taxon>Culicidae</taxon>
        <taxon>Anophelinae</taxon>
        <taxon>Anopheles</taxon>
    </lineage>
</organism>
<dbReference type="VEuPathDB" id="VectorBase:ADAC009646"/>
<feature type="domain" description="SoHo" evidence="8">
    <location>
        <begin position="1318"/>
        <end position="1380"/>
    </location>
</feature>
<dbReference type="SUPFAM" id="SSF50044">
    <property type="entry name" value="SH3-domain"/>
    <property type="match status" value="3"/>
</dbReference>
<dbReference type="InterPro" id="IPR032675">
    <property type="entry name" value="LRR_dom_sf"/>
</dbReference>
<dbReference type="GO" id="GO:0070161">
    <property type="term" value="C:anchoring junction"/>
    <property type="evidence" value="ECO:0007669"/>
    <property type="project" value="UniProtKB-SubCell"/>
</dbReference>
<feature type="compositionally biased region" description="Polar residues" evidence="6">
    <location>
        <begin position="634"/>
        <end position="648"/>
    </location>
</feature>
<feature type="region of interest" description="Disordered" evidence="6">
    <location>
        <begin position="1118"/>
        <end position="1169"/>
    </location>
</feature>
<feature type="compositionally biased region" description="Basic and acidic residues" evidence="6">
    <location>
        <begin position="1773"/>
        <end position="1782"/>
    </location>
</feature>
<dbReference type="EnsemblMetazoa" id="ADAC009646-RA">
    <property type="protein sequence ID" value="ADAC009646-PA"/>
    <property type="gene ID" value="ADAC009646"/>
</dbReference>
<dbReference type="PANTHER" id="PTHR46282:SF1">
    <property type="entry name" value="LEUCINE-RICH REPEAT-CONTAINING PROTEIN 72-LIKE"/>
    <property type="match status" value="1"/>
</dbReference>
<feature type="region of interest" description="Disordered" evidence="6">
    <location>
        <begin position="117"/>
        <end position="144"/>
    </location>
</feature>
<dbReference type="Proteomes" id="UP000000673">
    <property type="component" value="Unassembled WGS sequence"/>
</dbReference>
<feature type="region of interest" description="Disordered" evidence="6">
    <location>
        <begin position="626"/>
        <end position="689"/>
    </location>
</feature>
<reference evidence="9" key="2">
    <citation type="submission" date="2010-05" db="EMBL/GenBank/DDBJ databases">
        <authorList>
            <person name="Almeida L.G."/>
            <person name="Nicolas M.F."/>
            <person name="Souza R.C."/>
            <person name="Vasconcelos A.T.R."/>
        </authorList>
    </citation>
    <scope>NUCLEOTIDE SEQUENCE</scope>
</reference>
<evidence type="ECO:0000259" key="7">
    <source>
        <dbReference type="PROSITE" id="PS50002"/>
    </source>
</evidence>
<feature type="region of interest" description="Disordered" evidence="6">
    <location>
        <begin position="2761"/>
        <end position="2781"/>
    </location>
</feature>
<feature type="compositionally biased region" description="Polar residues" evidence="6">
    <location>
        <begin position="2765"/>
        <end position="2777"/>
    </location>
</feature>
<feature type="region of interest" description="Disordered" evidence="6">
    <location>
        <begin position="2110"/>
        <end position="2129"/>
    </location>
</feature>
<feature type="region of interest" description="Disordered" evidence="6">
    <location>
        <begin position="1675"/>
        <end position="1723"/>
    </location>
</feature>
<dbReference type="InterPro" id="IPR003127">
    <property type="entry name" value="SoHo_dom"/>
</dbReference>
<dbReference type="Pfam" id="PF14580">
    <property type="entry name" value="LRR_9"/>
    <property type="match status" value="1"/>
</dbReference>
<feature type="compositionally biased region" description="Low complexity" evidence="6">
    <location>
        <begin position="1785"/>
        <end position="1796"/>
    </location>
</feature>
<evidence type="ECO:0000313" key="11">
    <source>
        <dbReference type="Proteomes" id="UP000000673"/>
    </source>
</evidence>
<feature type="region of interest" description="Disordered" evidence="6">
    <location>
        <begin position="214"/>
        <end position="278"/>
    </location>
</feature>
<keyword evidence="11" id="KW-1185">Reference proteome</keyword>
<feature type="domain" description="SH3" evidence="7">
    <location>
        <begin position="3239"/>
        <end position="3298"/>
    </location>
</feature>
<evidence type="ECO:0000313" key="10">
    <source>
        <dbReference type="EnsemblMetazoa" id="ADAC009646-PA"/>
    </source>
</evidence>
<evidence type="ECO:0000256" key="6">
    <source>
        <dbReference type="SAM" id="MobiDB-lite"/>
    </source>
</evidence>
<name>W5J7I6_ANODA</name>
<dbReference type="PROSITE" id="PS50002">
    <property type="entry name" value="SH3"/>
    <property type="match status" value="2"/>
</dbReference>
<evidence type="ECO:0000313" key="9">
    <source>
        <dbReference type="EMBL" id="ETN58759.1"/>
    </source>
</evidence>
<evidence type="ECO:0000256" key="1">
    <source>
        <dbReference type="ARBA" id="ARBA00004282"/>
    </source>
</evidence>
<evidence type="ECO:0000256" key="3">
    <source>
        <dbReference type="ARBA" id="ARBA00022737"/>
    </source>
</evidence>
<dbReference type="PANTHER" id="PTHR46282">
    <property type="entry name" value="LEUCINE-RICH MELANOCYTE DIFFERENTIATION-ASSOCIATED PROTEIN"/>
    <property type="match status" value="1"/>
</dbReference>
<dbReference type="PROSITE" id="PS50831">
    <property type="entry name" value="SOHO"/>
    <property type="match status" value="1"/>
</dbReference>
<dbReference type="SMART" id="SM00446">
    <property type="entry name" value="LRRcap"/>
    <property type="match status" value="1"/>
</dbReference>
<keyword evidence="2 5" id="KW-0728">SH3 domain</keyword>
<feature type="domain" description="SH3" evidence="7">
    <location>
        <begin position="3313"/>
        <end position="3372"/>
    </location>
</feature>
<dbReference type="InterPro" id="IPR036028">
    <property type="entry name" value="SH3-like_dom_sf"/>
</dbReference>